<comment type="caution">
    <text evidence="1">The sequence shown here is derived from an EMBL/GenBank/DDBJ whole genome shotgun (WGS) entry which is preliminary data.</text>
</comment>
<proteinExistence type="predicted"/>
<protein>
    <submittedName>
        <fullName evidence="1">Uncharacterized protein</fullName>
    </submittedName>
</protein>
<dbReference type="Proteomes" id="UP000447873">
    <property type="component" value="Unassembled WGS sequence"/>
</dbReference>
<name>A0A8H3USC1_VENIN</name>
<evidence type="ECO:0000313" key="2">
    <source>
        <dbReference type="Proteomes" id="UP000447873"/>
    </source>
</evidence>
<dbReference type="AlphaFoldDB" id="A0A8H3USC1"/>
<organism evidence="1 2">
    <name type="scientific">Venturia inaequalis</name>
    <name type="common">Apple scab fungus</name>
    <dbReference type="NCBI Taxonomy" id="5025"/>
    <lineage>
        <taxon>Eukaryota</taxon>
        <taxon>Fungi</taxon>
        <taxon>Dikarya</taxon>
        <taxon>Ascomycota</taxon>
        <taxon>Pezizomycotina</taxon>
        <taxon>Dothideomycetes</taxon>
        <taxon>Pleosporomycetidae</taxon>
        <taxon>Venturiales</taxon>
        <taxon>Venturiaceae</taxon>
        <taxon>Venturia</taxon>
    </lineage>
</organism>
<sequence>MTRRGLPSKFVISGIHNFLHSMDYLPTINPIKIIQIHNPNPTRILASLIPAEWTRYYHQSKPITQERLKTLPREILHKILYHTYDDFTVPVMKEAEILNGNFLEIWLTQSARLDLAKRAWTAVLETRYPVLKDSIVYTAQKKDSTGEIR</sequence>
<reference evidence="1 2" key="1">
    <citation type="submission" date="2018-12" db="EMBL/GenBank/DDBJ databases">
        <title>Venturia inaequalis Genome Resource.</title>
        <authorList>
            <person name="Lichtner F.J."/>
        </authorList>
    </citation>
    <scope>NUCLEOTIDE SEQUENCE [LARGE SCALE GENOMIC DNA]</scope>
    <source>
        <strain evidence="1 2">120213</strain>
    </source>
</reference>
<gene>
    <name evidence="1" type="ORF">EG328_003888</name>
</gene>
<evidence type="ECO:0000313" key="1">
    <source>
        <dbReference type="EMBL" id="KAE9974373.1"/>
    </source>
</evidence>
<accession>A0A8H3USC1</accession>
<dbReference type="EMBL" id="WNWS01000220">
    <property type="protein sequence ID" value="KAE9974373.1"/>
    <property type="molecule type" value="Genomic_DNA"/>
</dbReference>